<evidence type="ECO:0000259" key="1">
    <source>
        <dbReference type="PROSITE" id="PS51832"/>
    </source>
</evidence>
<accession>A0A7S8IZH3</accession>
<dbReference type="PANTHER" id="PTHR43155:SF2">
    <property type="entry name" value="CYCLIC DI-GMP PHOSPHODIESTERASE PA4108"/>
    <property type="match status" value="1"/>
</dbReference>
<dbReference type="Pfam" id="PF13487">
    <property type="entry name" value="HD_5"/>
    <property type="match status" value="1"/>
</dbReference>
<reference evidence="2 3" key="1">
    <citation type="journal article" date="2020" name="ISME J.">
        <title>Enrichment and physiological characterization of a novel comammox Nitrospira indicates ammonium inhibition of complete nitrification.</title>
        <authorList>
            <person name="Sakoula D."/>
            <person name="Koch H."/>
            <person name="Frank J."/>
            <person name="Jetten M.S.M."/>
            <person name="van Kessel M.A.H.J."/>
            <person name="Lucker S."/>
        </authorList>
    </citation>
    <scope>NUCLEOTIDE SEQUENCE [LARGE SCALE GENOMIC DNA]</scope>
    <source>
        <strain evidence="2">Comreactor17</strain>
    </source>
</reference>
<dbReference type="PANTHER" id="PTHR43155">
    <property type="entry name" value="CYCLIC DI-GMP PHOSPHODIESTERASE PA4108-RELATED"/>
    <property type="match status" value="1"/>
</dbReference>
<dbReference type="InterPro" id="IPR003607">
    <property type="entry name" value="HD/PDEase_dom"/>
</dbReference>
<dbReference type="PROSITE" id="PS51832">
    <property type="entry name" value="HD_GYP"/>
    <property type="match status" value="1"/>
</dbReference>
<dbReference type="AlphaFoldDB" id="A0A7S8IZH3"/>
<gene>
    <name evidence="2" type="ORF">Nkreftii_001868</name>
</gene>
<dbReference type="CDD" id="cd00077">
    <property type="entry name" value="HDc"/>
    <property type="match status" value="1"/>
</dbReference>
<dbReference type="SUPFAM" id="SSF109604">
    <property type="entry name" value="HD-domain/PDEase-like"/>
    <property type="match status" value="1"/>
</dbReference>
<dbReference type="EMBL" id="CP047423">
    <property type="protein sequence ID" value="QPD04094.1"/>
    <property type="molecule type" value="Genomic_DNA"/>
</dbReference>
<sequence length="318" mass="35161">MARLSDLIREQASHPPGSGARPHHAATSSFQQAVRAWVTSTRQDIIRIKEAISSNKVPDVKICAICAEQVVQLLQYSDDVVGWALNGQTDDYLIDNALHVAVLATKIGIGLHYREQDLERLALLGLLHDIGMWTVPEGLVSKRGVLSEEERDIIRTHPERGRRILAGQGAVFEWLGGISAQEHERWDGSGYPCRLKGTQIEEAAQIIGIVDTLDAMVTTRPYRHSISPHQAMRELLLHGRTTFSLPVLKAIGDQITLYPVGTVVRLNTGETVTVTKTNSRYPLRPIVTLTKFGEVNELDLSQGMSRHIVEVLHGRAAS</sequence>
<name>A0A7S8IZH3_9BACT</name>
<dbReference type="Proteomes" id="UP000593737">
    <property type="component" value="Chromosome"/>
</dbReference>
<evidence type="ECO:0000313" key="2">
    <source>
        <dbReference type="EMBL" id="QPD04094.1"/>
    </source>
</evidence>
<organism evidence="2 3">
    <name type="scientific">Candidatus Nitrospira kreftii</name>
    <dbReference type="NCBI Taxonomy" id="2652173"/>
    <lineage>
        <taxon>Bacteria</taxon>
        <taxon>Pseudomonadati</taxon>
        <taxon>Nitrospirota</taxon>
        <taxon>Nitrospiria</taxon>
        <taxon>Nitrospirales</taxon>
        <taxon>Nitrospiraceae</taxon>
        <taxon>Nitrospira</taxon>
    </lineage>
</organism>
<dbReference type="Gene3D" id="1.10.3210.10">
    <property type="entry name" value="Hypothetical protein af1432"/>
    <property type="match status" value="1"/>
</dbReference>
<protein>
    <recommendedName>
        <fullName evidence="1">HD-GYP domain-containing protein</fullName>
    </recommendedName>
</protein>
<proteinExistence type="predicted"/>
<feature type="domain" description="HD-GYP" evidence="1">
    <location>
        <begin position="67"/>
        <end position="267"/>
    </location>
</feature>
<dbReference type="KEGG" id="nkf:Nkreftii_001868"/>
<dbReference type="InterPro" id="IPR037522">
    <property type="entry name" value="HD_GYP_dom"/>
</dbReference>
<dbReference type="SMART" id="SM00471">
    <property type="entry name" value="HDc"/>
    <property type="match status" value="1"/>
</dbReference>
<evidence type="ECO:0000313" key="3">
    <source>
        <dbReference type="Proteomes" id="UP000593737"/>
    </source>
</evidence>